<dbReference type="InterPro" id="IPR013798">
    <property type="entry name" value="Indole-3-glycerol_P_synth_dom"/>
</dbReference>
<dbReference type="CDD" id="cd00331">
    <property type="entry name" value="IGPS"/>
    <property type="match status" value="1"/>
</dbReference>
<proteinExistence type="inferred from homology"/>
<dbReference type="Proteomes" id="UP000253436">
    <property type="component" value="Unassembled WGS sequence"/>
</dbReference>
<dbReference type="FunFam" id="3.20.20.70:FF:000024">
    <property type="entry name" value="Indole-3-glycerol phosphate synthase"/>
    <property type="match status" value="1"/>
</dbReference>
<reference evidence="10 11" key="1">
    <citation type="submission" date="2018-07" db="EMBL/GenBank/DDBJ databases">
        <title>Genomic Encyclopedia of Type Strains, Phase III (KMG-III): the genomes of soil and plant-associated and newly described type strains.</title>
        <authorList>
            <person name="Whitman W."/>
        </authorList>
    </citation>
    <scope>NUCLEOTIDE SEQUENCE [LARGE SCALE GENOMIC DNA]</scope>
    <source>
        <strain evidence="10 11">CECT 7958</strain>
    </source>
</reference>
<dbReference type="GO" id="GO:0004425">
    <property type="term" value="F:indole-3-glycerol-phosphate synthase activity"/>
    <property type="evidence" value="ECO:0007669"/>
    <property type="project" value="UniProtKB-UniRule"/>
</dbReference>
<dbReference type="OrthoDB" id="9804217at2"/>
<gene>
    <name evidence="8" type="primary">trpC</name>
    <name evidence="10" type="ORF">DFQ08_102114</name>
</gene>
<accession>A0A368ZEZ3</accession>
<feature type="domain" description="Indole-3-glycerol phosphate synthase" evidence="9">
    <location>
        <begin position="4"/>
        <end position="247"/>
    </location>
</feature>
<dbReference type="Pfam" id="PF00218">
    <property type="entry name" value="IGPS"/>
    <property type="match status" value="1"/>
</dbReference>
<dbReference type="RefSeq" id="WP_114308784.1">
    <property type="nucleotide sequence ID" value="NZ_QPJO01000002.1"/>
</dbReference>
<evidence type="ECO:0000256" key="2">
    <source>
        <dbReference type="ARBA" id="ARBA00004696"/>
    </source>
</evidence>
<dbReference type="GO" id="GO:0004640">
    <property type="term" value="F:phosphoribosylanthranilate isomerase activity"/>
    <property type="evidence" value="ECO:0007669"/>
    <property type="project" value="TreeGrafter"/>
</dbReference>
<evidence type="ECO:0000259" key="9">
    <source>
        <dbReference type="Pfam" id="PF00218"/>
    </source>
</evidence>
<keyword evidence="5 8" id="KW-0822">Tryptophan biosynthesis</keyword>
<dbReference type="EMBL" id="QPJO01000002">
    <property type="protein sequence ID" value="RCW92094.1"/>
    <property type="molecule type" value="Genomic_DNA"/>
</dbReference>
<evidence type="ECO:0000256" key="8">
    <source>
        <dbReference type="HAMAP-Rule" id="MF_00134"/>
    </source>
</evidence>
<keyword evidence="3 8" id="KW-0028">Amino-acid biosynthesis</keyword>
<dbReference type="GO" id="GO:0000162">
    <property type="term" value="P:L-tryptophan biosynthetic process"/>
    <property type="evidence" value="ECO:0007669"/>
    <property type="project" value="UniProtKB-UniRule"/>
</dbReference>
<dbReference type="InterPro" id="IPR045186">
    <property type="entry name" value="Indole-3-glycerol_P_synth"/>
</dbReference>
<dbReference type="Gene3D" id="3.20.20.70">
    <property type="entry name" value="Aldolase class I"/>
    <property type="match status" value="1"/>
</dbReference>
<keyword evidence="11" id="KW-1185">Reference proteome</keyword>
<dbReference type="InterPro" id="IPR013785">
    <property type="entry name" value="Aldolase_TIM"/>
</dbReference>
<keyword evidence="7 8" id="KW-0456">Lyase</keyword>
<evidence type="ECO:0000256" key="6">
    <source>
        <dbReference type="ARBA" id="ARBA00023141"/>
    </source>
</evidence>
<comment type="similarity">
    <text evidence="8">Belongs to the TrpC family.</text>
</comment>
<organism evidence="10 11">
    <name type="scientific">Winogradskyella arenosi</name>
    <dbReference type="NCBI Taxonomy" id="533325"/>
    <lineage>
        <taxon>Bacteria</taxon>
        <taxon>Pseudomonadati</taxon>
        <taxon>Bacteroidota</taxon>
        <taxon>Flavobacteriia</taxon>
        <taxon>Flavobacteriales</taxon>
        <taxon>Flavobacteriaceae</taxon>
        <taxon>Winogradskyella</taxon>
    </lineage>
</organism>
<evidence type="ECO:0000256" key="7">
    <source>
        <dbReference type="ARBA" id="ARBA00023239"/>
    </source>
</evidence>
<evidence type="ECO:0000313" key="11">
    <source>
        <dbReference type="Proteomes" id="UP000253436"/>
    </source>
</evidence>
<evidence type="ECO:0000256" key="4">
    <source>
        <dbReference type="ARBA" id="ARBA00022793"/>
    </source>
</evidence>
<comment type="caution">
    <text evidence="10">The sequence shown here is derived from an EMBL/GenBank/DDBJ whole genome shotgun (WGS) entry which is preliminary data.</text>
</comment>
<dbReference type="PANTHER" id="PTHR22854:SF2">
    <property type="entry name" value="INDOLE-3-GLYCEROL-PHOSPHATE SYNTHASE"/>
    <property type="match status" value="1"/>
</dbReference>
<dbReference type="EC" id="4.1.1.48" evidence="8"/>
<evidence type="ECO:0000313" key="10">
    <source>
        <dbReference type="EMBL" id="RCW92094.1"/>
    </source>
</evidence>
<dbReference type="AlphaFoldDB" id="A0A368ZEZ3"/>
<evidence type="ECO:0000256" key="1">
    <source>
        <dbReference type="ARBA" id="ARBA00001633"/>
    </source>
</evidence>
<dbReference type="HAMAP" id="MF_00134_B">
    <property type="entry name" value="IGPS_B"/>
    <property type="match status" value="1"/>
</dbReference>
<evidence type="ECO:0000256" key="3">
    <source>
        <dbReference type="ARBA" id="ARBA00022605"/>
    </source>
</evidence>
<sequence length="262" mass="29163">MNILDKIIHDKRKEVELRKSLIPTNQLEHSILFERATISLATQLRQSTSGIIAEHKRRSPSKATINQNLNVQDVAIGYENAGVCGMSVLTDAKYFGGSLDDLLLTRASSNLPLLRKEFIIDEYQILEAKAYGADVILLIAAVLSSEEIKRFSEFAKSLNLDVLLEVHNEEELQKSLRPSIDMLGVNNRNLKTFEVSLDTSKTLSSYIPDDFVKVSESGISSIEAIKELQPFGYKGFLIGENFMKTNAPGENAAKFIKDLTAL</sequence>
<comment type="catalytic activity">
    <reaction evidence="1 8">
        <text>1-(2-carboxyphenylamino)-1-deoxy-D-ribulose 5-phosphate + H(+) = (1S,2R)-1-C-(indol-3-yl)glycerol 3-phosphate + CO2 + H2O</text>
        <dbReference type="Rhea" id="RHEA:23476"/>
        <dbReference type="ChEBI" id="CHEBI:15377"/>
        <dbReference type="ChEBI" id="CHEBI:15378"/>
        <dbReference type="ChEBI" id="CHEBI:16526"/>
        <dbReference type="ChEBI" id="CHEBI:58613"/>
        <dbReference type="ChEBI" id="CHEBI:58866"/>
        <dbReference type="EC" id="4.1.1.48"/>
    </reaction>
</comment>
<dbReference type="SUPFAM" id="SSF51366">
    <property type="entry name" value="Ribulose-phoshate binding barrel"/>
    <property type="match status" value="1"/>
</dbReference>
<name>A0A368ZEZ3_9FLAO</name>
<evidence type="ECO:0000256" key="5">
    <source>
        <dbReference type="ARBA" id="ARBA00022822"/>
    </source>
</evidence>
<keyword evidence="6 8" id="KW-0057">Aromatic amino acid biosynthesis</keyword>
<protein>
    <recommendedName>
        <fullName evidence="8">Indole-3-glycerol phosphate synthase</fullName>
        <shortName evidence="8">IGPS</shortName>
        <ecNumber evidence="8">4.1.1.48</ecNumber>
    </recommendedName>
</protein>
<dbReference type="UniPathway" id="UPA00035">
    <property type="reaction ID" value="UER00043"/>
</dbReference>
<dbReference type="PANTHER" id="PTHR22854">
    <property type="entry name" value="TRYPTOPHAN BIOSYNTHESIS PROTEIN"/>
    <property type="match status" value="1"/>
</dbReference>
<dbReference type="InterPro" id="IPR011060">
    <property type="entry name" value="RibuloseP-bd_barrel"/>
</dbReference>
<dbReference type="NCBIfam" id="NF001377">
    <property type="entry name" value="PRK00278.2-4"/>
    <property type="match status" value="1"/>
</dbReference>
<keyword evidence="4 8" id="KW-0210">Decarboxylase</keyword>
<comment type="pathway">
    <text evidence="2 8">Amino-acid biosynthesis; L-tryptophan biosynthesis; L-tryptophan from chorismate: step 4/5.</text>
</comment>